<dbReference type="InterPro" id="IPR011006">
    <property type="entry name" value="CheY-like_superfamily"/>
</dbReference>
<evidence type="ECO:0000313" key="12">
    <source>
        <dbReference type="EMBL" id="SON56157.1"/>
    </source>
</evidence>
<evidence type="ECO:0000259" key="11">
    <source>
        <dbReference type="PROSITE" id="PS50110"/>
    </source>
</evidence>
<feature type="coiled-coil region" evidence="9">
    <location>
        <begin position="129"/>
        <end position="160"/>
    </location>
</feature>
<dbReference type="InterPro" id="IPR005467">
    <property type="entry name" value="His_kinase_dom"/>
</dbReference>
<dbReference type="PROSITE" id="PS50109">
    <property type="entry name" value="HIS_KIN"/>
    <property type="match status" value="1"/>
</dbReference>
<dbReference type="Pfam" id="PF07568">
    <property type="entry name" value="HisKA_2"/>
    <property type="match status" value="1"/>
</dbReference>
<protein>
    <recommendedName>
        <fullName evidence="2">histidine kinase</fullName>
        <ecNumber evidence="2">2.7.13.3</ecNumber>
    </recommendedName>
</protein>
<keyword evidence="3 8" id="KW-0597">Phosphoprotein</keyword>
<gene>
    <name evidence="12" type="primary">afsQ1_1</name>
    <name evidence="12" type="ORF">HDIA_2616</name>
</gene>
<dbReference type="PROSITE" id="PS50110">
    <property type="entry name" value="RESPONSE_REGULATORY"/>
    <property type="match status" value="1"/>
</dbReference>
<dbReference type="PANTHER" id="PTHR41523">
    <property type="entry name" value="TWO-COMPONENT SYSTEM SENSOR PROTEIN"/>
    <property type="match status" value="1"/>
</dbReference>
<keyword evidence="4" id="KW-0808">Transferase</keyword>
<comment type="catalytic activity">
    <reaction evidence="1">
        <text>ATP + protein L-histidine = ADP + protein N-phospho-L-histidine.</text>
        <dbReference type="EC" id="2.7.13.3"/>
    </reaction>
</comment>
<evidence type="ECO:0000256" key="8">
    <source>
        <dbReference type="PROSITE-ProRule" id="PRU00169"/>
    </source>
</evidence>
<evidence type="ECO:0000256" key="9">
    <source>
        <dbReference type="SAM" id="Coils"/>
    </source>
</evidence>
<sequence>MEQNGGDDAPETVRVLYIDDDSAFGRLVEKTLQRRGRSVVHAVSGDEGLALLGDAIFDVIALDHEMPGETGFDILQRLGPRSERPPVIYVTGHSDVRVAVLALKSGADDYVIKDLSEDFYDLLDAAISQSVERARLRRMQRENERAIREARDRAEILLREVNHRVANSLGLVAAMVRMQAATLKDPGAVEALRETQARISAVGGVHRRLYTSGNVGSVELDDYLKNLLGELQASLEGQHKSHPIVYLPGGLSISTDKAVSLGVIVSELVTNAFKYAYREGEDGDIRVRLSAVDDQRARVSVEDDGIGYTEQTVVRGTGIGSKIVDAMAVNMQATVGREPVDVGTHVVVEFPL</sequence>
<evidence type="ECO:0000256" key="1">
    <source>
        <dbReference type="ARBA" id="ARBA00000085"/>
    </source>
</evidence>
<dbReference type="SMART" id="SM00387">
    <property type="entry name" value="HATPase_c"/>
    <property type="match status" value="1"/>
</dbReference>
<dbReference type="GO" id="GO:0000160">
    <property type="term" value="P:phosphorelay signal transduction system"/>
    <property type="evidence" value="ECO:0007669"/>
    <property type="project" value="InterPro"/>
</dbReference>
<dbReference type="InterPro" id="IPR003594">
    <property type="entry name" value="HATPase_dom"/>
</dbReference>
<dbReference type="OrthoDB" id="489241at2"/>
<evidence type="ECO:0000256" key="7">
    <source>
        <dbReference type="ARBA" id="ARBA00022840"/>
    </source>
</evidence>
<feature type="modified residue" description="4-aspartylphosphate" evidence="8">
    <location>
        <position position="63"/>
    </location>
</feature>
<evidence type="ECO:0000256" key="3">
    <source>
        <dbReference type="ARBA" id="ARBA00022553"/>
    </source>
</evidence>
<dbReference type="AlphaFoldDB" id="A0A2C9D785"/>
<keyword evidence="13" id="KW-1185">Reference proteome</keyword>
<dbReference type="Pfam" id="PF00072">
    <property type="entry name" value="Response_reg"/>
    <property type="match status" value="1"/>
</dbReference>
<dbReference type="KEGG" id="hdi:HDIA_2616"/>
<dbReference type="Gene3D" id="3.40.50.2300">
    <property type="match status" value="1"/>
</dbReference>
<dbReference type="Pfam" id="PF02518">
    <property type="entry name" value="HATPase_c"/>
    <property type="match status" value="1"/>
</dbReference>
<dbReference type="CDD" id="cd00156">
    <property type="entry name" value="REC"/>
    <property type="match status" value="1"/>
</dbReference>
<accession>A0A2C9D785</accession>
<dbReference type="EC" id="2.7.13.3" evidence="2"/>
<dbReference type="SUPFAM" id="SSF52172">
    <property type="entry name" value="CheY-like"/>
    <property type="match status" value="1"/>
</dbReference>
<dbReference type="SUPFAM" id="SSF55874">
    <property type="entry name" value="ATPase domain of HSP90 chaperone/DNA topoisomerase II/histidine kinase"/>
    <property type="match status" value="1"/>
</dbReference>
<keyword evidence="7" id="KW-0067">ATP-binding</keyword>
<proteinExistence type="predicted"/>
<dbReference type="GO" id="GO:0004673">
    <property type="term" value="F:protein histidine kinase activity"/>
    <property type="evidence" value="ECO:0007669"/>
    <property type="project" value="UniProtKB-EC"/>
</dbReference>
<feature type="domain" description="Histidine kinase" evidence="10">
    <location>
        <begin position="264"/>
        <end position="352"/>
    </location>
</feature>
<dbReference type="EMBL" id="LT960614">
    <property type="protein sequence ID" value="SON56157.1"/>
    <property type="molecule type" value="Genomic_DNA"/>
</dbReference>
<feature type="domain" description="Response regulatory" evidence="11">
    <location>
        <begin position="14"/>
        <end position="128"/>
    </location>
</feature>
<evidence type="ECO:0000313" key="13">
    <source>
        <dbReference type="Proteomes" id="UP000223606"/>
    </source>
</evidence>
<dbReference type="PANTHER" id="PTHR41523:SF8">
    <property type="entry name" value="ETHYLENE RESPONSE SENSOR PROTEIN"/>
    <property type="match status" value="1"/>
</dbReference>
<dbReference type="InterPro" id="IPR036890">
    <property type="entry name" value="HATPase_C_sf"/>
</dbReference>
<name>A0A2C9D785_9HYPH</name>
<keyword evidence="9" id="KW-0175">Coiled coil</keyword>
<reference evidence="13" key="1">
    <citation type="submission" date="2017-09" db="EMBL/GenBank/DDBJ databases">
        <title>Genome sequence of Nannocystis excedens DSM 71.</title>
        <authorList>
            <person name="Blom J."/>
        </authorList>
    </citation>
    <scope>NUCLEOTIDE SEQUENCE [LARGE SCALE GENOMIC DNA]</scope>
    <source>
        <strain evidence="13">type strain: E19</strain>
    </source>
</reference>
<dbReference type="GO" id="GO:0005524">
    <property type="term" value="F:ATP binding"/>
    <property type="evidence" value="ECO:0007669"/>
    <property type="project" value="UniProtKB-KW"/>
</dbReference>
<keyword evidence="6" id="KW-0418">Kinase</keyword>
<keyword evidence="5" id="KW-0547">Nucleotide-binding</keyword>
<dbReference type="Gene3D" id="3.30.565.10">
    <property type="entry name" value="Histidine kinase-like ATPase, C-terminal domain"/>
    <property type="match status" value="1"/>
</dbReference>
<dbReference type="InterPro" id="IPR001789">
    <property type="entry name" value="Sig_transdc_resp-reg_receiver"/>
</dbReference>
<dbReference type="Proteomes" id="UP000223606">
    <property type="component" value="Chromosome 1"/>
</dbReference>
<organism evidence="12 13">
    <name type="scientific">Hartmannibacter diazotrophicus</name>
    <dbReference type="NCBI Taxonomy" id="1482074"/>
    <lineage>
        <taxon>Bacteria</taxon>
        <taxon>Pseudomonadati</taxon>
        <taxon>Pseudomonadota</taxon>
        <taxon>Alphaproteobacteria</taxon>
        <taxon>Hyphomicrobiales</taxon>
        <taxon>Pleomorphomonadaceae</taxon>
        <taxon>Hartmannibacter</taxon>
    </lineage>
</organism>
<evidence type="ECO:0000259" key="10">
    <source>
        <dbReference type="PROSITE" id="PS50109"/>
    </source>
</evidence>
<evidence type="ECO:0000256" key="2">
    <source>
        <dbReference type="ARBA" id="ARBA00012438"/>
    </source>
</evidence>
<dbReference type="RefSeq" id="WP_099556578.1">
    <property type="nucleotide sequence ID" value="NZ_LT960614.1"/>
</dbReference>
<evidence type="ECO:0000256" key="6">
    <source>
        <dbReference type="ARBA" id="ARBA00022777"/>
    </source>
</evidence>
<dbReference type="SMART" id="SM00448">
    <property type="entry name" value="REC"/>
    <property type="match status" value="1"/>
</dbReference>
<evidence type="ECO:0000256" key="4">
    <source>
        <dbReference type="ARBA" id="ARBA00022679"/>
    </source>
</evidence>
<evidence type="ECO:0000256" key="5">
    <source>
        <dbReference type="ARBA" id="ARBA00022741"/>
    </source>
</evidence>
<dbReference type="InterPro" id="IPR011495">
    <property type="entry name" value="Sig_transdc_His_kin_sub2_dim/P"/>
</dbReference>